<evidence type="ECO:0000313" key="1">
    <source>
        <dbReference type="EMBL" id="ACX95357.1"/>
    </source>
</evidence>
<dbReference type="Proteomes" id="UP000009102">
    <property type="component" value="Chromosome"/>
</dbReference>
<keyword evidence="2" id="KW-1185">Reference proteome</keyword>
<dbReference type="KEGG" id="hna:Hneap_0502"/>
<dbReference type="HOGENOM" id="CLU_060070_2_2_6"/>
<protein>
    <recommendedName>
        <fullName evidence="3">Spermine synthase</fullName>
    </recommendedName>
</protein>
<dbReference type="EMBL" id="CP001801">
    <property type="protein sequence ID" value="ACX95357.1"/>
    <property type="molecule type" value="Genomic_DNA"/>
</dbReference>
<evidence type="ECO:0008006" key="3">
    <source>
        <dbReference type="Google" id="ProtNLM"/>
    </source>
</evidence>
<accession>D0KY34</accession>
<dbReference type="STRING" id="555778.Hneap_0502"/>
<name>D0KY34_HALNC</name>
<dbReference type="SUPFAM" id="SSF53335">
    <property type="entry name" value="S-adenosyl-L-methionine-dependent methyltransferases"/>
    <property type="match status" value="1"/>
</dbReference>
<dbReference type="AlphaFoldDB" id="D0KY34"/>
<sequence length="258" mass="29224">MAQKNLSLRKLSVRDAWGLIEVIESEGEITLHFGNHTAQSGWHPAQPAKLAFGYYRALLMGLVLHPDPRRLNLYGLGGGALARYLLEYTDISVHAHDLRPSLAPIAQQYFGLDLEHPRLQLQFGDICASDELADVPAADIIWVDIFDEQGMVPIPTRSLAQMARQLGQIGVLCINVWRNDLRSLGDLTRALERFFDPDPLVLRVPERYNSVLCYRAEPWQPHDILQAHRRITHFSSPVQETLREAIGWLEALPRKQLG</sequence>
<reference evidence="1 2" key="1">
    <citation type="submission" date="2009-10" db="EMBL/GenBank/DDBJ databases">
        <title>Complete sequence of Halothiobacillus neapolitanus c2.</title>
        <authorList>
            <consortium name="US DOE Joint Genome Institute"/>
            <person name="Lucas S."/>
            <person name="Copeland A."/>
            <person name="Lapidus A."/>
            <person name="Glavina del Rio T."/>
            <person name="Tice H."/>
            <person name="Bruce D."/>
            <person name="Goodwin L."/>
            <person name="Pitluck S."/>
            <person name="Davenport K."/>
            <person name="Brettin T."/>
            <person name="Detter J.C."/>
            <person name="Han C."/>
            <person name="Tapia R."/>
            <person name="Larimer F."/>
            <person name="Land M."/>
            <person name="Hauser L."/>
            <person name="Kyrpides N."/>
            <person name="Mikhailova N."/>
            <person name="Kerfeld C."/>
            <person name="Cannon G."/>
            <person name="Heinhort S."/>
        </authorList>
    </citation>
    <scope>NUCLEOTIDE SEQUENCE [LARGE SCALE GENOMIC DNA]</scope>
    <source>
        <strain evidence="2">ATCC 23641 / c2</strain>
    </source>
</reference>
<evidence type="ECO:0000313" key="2">
    <source>
        <dbReference type="Proteomes" id="UP000009102"/>
    </source>
</evidence>
<gene>
    <name evidence="1" type="ordered locus">Hneap_0502</name>
</gene>
<dbReference type="eggNOG" id="COG0421">
    <property type="taxonomic scope" value="Bacteria"/>
</dbReference>
<organism evidence="1 2">
    <name type="scientific">Halothiobacillus neapolitanus (strain ATCC 23641 / DSM 15147 / CIP 104769 / NCIMB 8539 / c2)</name>
    <name type="common">Thiobacillus neapolitanus</name>
    <dbReference type="NCBI Taxonomy" id="555778"/>
    <lineage>
        <taxon>Bacteria</taxon>
        <taxon>Pseudomonadati</taxon>
        <taxon>Pseudomonadota</taxon>
        <taxon>Gammaproteobacteria</taxon>
        <taxon>Chromatiales</taxon>
        <taxon>Halothiobacillaceae</taxon>
        <taxon>Halothiobacillus</taxon>
    </lineage>
</organism>
<dbReference type="Gene3D" id="3.40.50.150">
    <property type="entry name" value="Vaccinia Virus protein VP39"/>
    <property type="match status" value="1"/>
</dbReference>
<proteinExistence type="predicted"/>
<dbReference type="InterPro" id="IPR029063">
    <property type="entry name" value="SAM-dependent_MTases_sf"/>
</dbReference>